<dbReference type="PROSITE" id="PS51910">
    <property type="entry name" value="GH18_2"/>
    <property type="match status" value="1"/>
</dbReference>
<protein>
    <recommendedName>
        <fullName evidence="2">chitinase</fullName>
        <ecNumber evidence="2">3.2.1.14</ecNumber>
    </recommendedName>
</protein>
<evidence type="ECO:0000256" key="3">
    <source>
        <dbReference type="SAM" id="SignalP"/>
    </source>
</evidence>
<dbReference type="SMART" id="SM00636">
    <property type="entry name" value="Glyco_18"/>
    <property type="match status" value="1"/>
</dbReference>
<evidence type="ECO:0000259" key="4">
    <source>
        <dbReference type="PROSITE" id="PS51910"/>
    </source>
</evidence>
<evidence type="ECO:0000313" key="5">
    <source>
        <dbReference type="EMBL" id="KFH44262.1"/>
    </source>
</evidence>
<dbReference type="EMBL" id="JPKY01000051">
    <property type="protein sequence ID" value="KFH44262.1"/>
    <property type="molecule type" value="Genomic_DNA"/>
</dbReference>
<dbReference type="GO" id="GO:0008061">
    <property type="term" value="F:chitin binding"/>
    <property type="evidence" value="ECO:0007669"/>
    <property type="project" value="InterPro"/>
</dbReference>
<dbReference type="Pfam" id="PF00704">
    <property type="entry name" value="Glyco_hydro_18"/>
    <property type="match status" value="1"/>
</dbReference>
<sequence>MRSAATTLVTLGAAASTVAAAPNYVMYFDQWHKDVLPDKSVTAGITHVITAFATSDTFTSGASYTPFMPLDQIRALFDEGTKVCMAIGGWGDTAGFSAGAATEESRKTYAKNVADTVQRLGYDCVDVDWEFPGGNGEDYKEIPNDQKVEEIETYPLLLAAIREAIGDMELSIAVPGREVDMIAYTAEKVPEIDAIVDHINVMTYDLMNRRDNATSHHTGIAASINSIDLYIERGFTPSKMILGIPFYAKWFTTAQGADCTEPIGCPTAELEAPDGTDTGLSGAITFEVASFASEPDFVNALENGQTDEESGGQWYWDSGKGVFWSWDTPELIARKFEEIVKPKGLGGVMAWSLAQDSNDWSHIKAMSEGVKGMA</sequence>
<proteinExistence type="inferred from homology"/>
<feature type="domain" description="GH18" evidence="4">
    <location>
        <begin position="22"/>
        <end position="373"/>
    </location>
</feature>
<dbReference type="InterPro" id="IPR050314">
    <property type="entry name" value="Glycosyl_Hydrlase_18"/>
</dbReference>
<evidence type="ECO:0000313" key="6">
    <source>
        <dbReference type="Proteomes" id="UP000029964"/>
    </source>
</evidence>
<dbReference type="InterPro" id="IPR011583">
    <property type="entry name" value="Chitinase_II/V-like_cat"/>
</dbReference>
<evidence type="ECO:0000256" key="2">
    <source>
        <dbReference type="ARBA" id="ARBA00012729"/>
    </source>
</evidence>
<dbReference type="EC" id="3.2.1.14" evidence="2"/>
<dbReference type="Gene3D" id="3.20.20.80">
    <property type="entry name" value="Glycosidases"/>
    <property type="match status" value="1"/>
</dbReference>
<dbReference type="InterPro" id="IPR001223">
    <property type="entry name" value="Glyco_hydro18_cat"/>
</dbReference>
<dbReference type="AlphaFoldDB" id="A0A086T4I0"/>
<gene>
    <name evidence="5" type="ORF">ACRE_049140</name>
</gene>
<evidence type="ECO:0000256" key="1">
    <source>
        <dbReference type="ARBA" id="ARBA00008682"/>
    </source>
</evidence>
<dbReference type="Gene3D" id="3.10.50.10">
    <property type="match status" value="1"/>
</dbReference>
<keyword evidence="3" id="KW-0732">Signal</keyword>
<dbReference type="STRING" id="857340.A0A086T4I0"/>
<dbReference type="InterPro" id="IPR017853">
    <property type="entry name" value="GH"/>
</dbReference>
<accession>A0A086T4I0</accession>
<feature type="signal peptide" evidence="3">
    <location>
        <begin position="1"/>
        <end position="20"/>
    </location>
</feature>
<dbReference type="Proteomes" id="UP000029964">
    <property type="component" value="Unassembled WGS sequence"/>
</dbReference>
<comment type="similarity">
    <text evidence="1">Belongs to the glycosyl hydrolase 18 family. Chitinase class V subfamily.</text>
</comment>
<dbReference type="HOGENOM" id="CLU_031465_1_0_1"/>
<dbReference type="GO" id="GO:0008843">
    <property type="term" value="F:endochitinase activity"/>
    <property type="evidence" value="ECO:0007669"/>
    <property type="project" value="UniProtKB-EC"/>
</dbReference>
<feature type="chain" id="PRO_5001815507" description="chitinase" evidence="3">
    <location>
        <begin position="21"/>
        <end position="374"/>
    </location>
</feature>
<dbReference type="OrthoDB" id="73875at2759"/>
<dbReference type="PANTHER" id="PTHR11177">
    <property type="entry name" value="CHITINASE"/>
    <property type="match status" value="1"/>
</dbReference>
<name>A0A086T4I0_HAPC1</name>
<dbReference type="GO" id="GO:0006032">
    <property type="term" value="P:chitin catabolic process"/>
    <property type="evidence" value="ECO:0007669"/>
    <property type="project" value="TreeGrafter"/>
</dbReference>
<dbReference type="PANTHER" id="PTHR11177:SF337">
    <property type="entry name" value="CHITINASE"/>
    <property type="match status" value="1"/>
</dbReference>
<keyword evidence="6" id="KW-1185">Reference proteome</keyword>
<organism evidence="5 6">
    <name type="scientific">Hapsidospora chrysogenum (strain ATCC 11550 / CBS 779.69 / DSM 880 / IAM 14645 / JCM 23072 / IMI 49137)</name>
    <name type="common">Acremonium chrysogenum</name>
    <dbReference type="NCBI Taxonomy" id="857340"/>
    <lineage>
        <taxon>Eukaryota</taxon>
        <taxon>Fungi</taxon>
        <taxon>Dikarya</taxon>
        <taxon>Ascomycota</taxon>
        <taxon>Pezizomycotina</taxon>
        <taxon>Sordariomycetes</taxon>
        <taxon>Hypocreomycetidae</taxon>
        <taxon>Hypocreales</taxon>
        <taxon>Bionectriaceae</taxon>
        <taxon>Hapsidospora</taxon>
    </lineage>
</organism>
<comment type="caution">
    <text evidence="5">The sequence shown here is derived from an EMBL/GenBank/DDBJ whole genome shotgun (WGS) entry which is preliminary data.</text>
</comment>
<dbReference type="GO" id="GO:0005975">
    <property type="term" value="P:carbohydrate metabolic process"/>
    <property type="evidence" value="ECO:0007669"/>
    <property type="project" value="InterPro"/>
</dbReference>
<dbReference type="GO" id="GO:0005576">
    <property type="term" value="C:extracellular region"/>
    <property type="evidence" value="ECO:0007669"/>
    <property type="project" value="TreeGrafter"/>
</dbReference>
<dbReference type="InterPro" id="IPR029070">
    <property type="entry name" value="Chitinase_insertion_sf"/>
</dbReference>
<dbReference type="SUPFAM" id="SSF51445">
    <property type="entry name" value="(Trans)glycosidases"/>
    <property type="match status" value="1"/>
</dbReference>
<reference evidence="6" key="1">
    <citation type="journal article" date="2014" name="Genome Announc.">
        <title>Genome sequence and annotation of Acremonium chrysogenum, producer of the beta-lactam antibiotic cephalosporin C.</title>
        <authorList>
            <person name="Terfehr D."/>
            <person name="Dahlmann T.A."/>
            <person name="Specht T."/>
            <person name="Zadra I."/>
            <person name="Kuernsteiner H."/>
            <person name="Kueck U."/>
        </authorList>
    </citation>
    <scope>NUCLEOTIDE SEQUENCE [LARGE SCALE GENOMIC DNA]</scope>
    <source>
        <strain evidence="6">ATCC 11550 / CBS 779.69 / DSM 880 / IAM 14645 / JCM 23072 / IMI 49137</strain>
    </source>
</reference>